<name>A0A8S5U2H9_9CAUD</name>
<protein>
    <submittedName>
        <fullName evidence="1">Tail tube protein</fullName>
    </submittedName>
</protein>
<reference evidence="1" key="1">
    <citation type="journal article" date="2021" name="Proc. Natl. Acad. Sci. U.S.A.">
        <title>A Catalog of Tens of Thousands of Viruses from Human Metagenomes Reveals Hidden Associations with Chronic Diseases.</title>
        <authorList>
            <person name="Tisza M.J."/>
            <person name="Buck C.B."/>
        </authorList>
    </citation>
    <scope>NUCLEOTIDE SEQUENCE</scope>
    <source>
        <strain evidence="1">CtCdG12</strain>
    </source>
</reference>
<evidence type="ECO:0000313" key="1">
    <source>
        <dbReference type="EMBL" id="DAF88664.1"/>
    </source>
</evidence>
<sequence>MAYNVVRDKLTDYAVFKDGKLLLGTADIELPSIEYLTDTIKGPGIAGEVDMPTMGMTSSMEVKLNWRTVNEDLTELMAPRAHDLECRGAQAHYDSATGRIRQVPVVVKVRVLPKSGELGKFETGATTGSSNTMECVYLKVSVDGKTRVEIDKFARVFRINGTDFMAEIRAALGL</sequence>
<organism evidence="1">
    <name type="scientific">Myoviridae sp. ctCdG12</name>
    <dbReference type="NCBI Taxonomy" id="2825052"/>
    <lineage>
        <taxon>Viruses</taxon>
        <taxon>Duplodnaviria</taxon>
        <taxon>Heunggongvirae</taxon>
        <taxon>Uroviricota</taxon>
        <taxon>Caudoviricetes</taxon>
    </lineage>
</organism>
<accession>A0A8S5U2H9</accession>
<dbReference type="EMBL" id="BK015990">
    <property type="protein sequence ID" value="DAF88664.1"/>
    <property type="molecule type" value="Genomic_DNA"/>
</dbReference>
<dbReference type="Pfam" id="PF04985">
    <property type="entry name" value="Phage_tube"/>
    <property type="match status" value="1"/>
</dbReference>
<dbReference type="InterPro" id="IPR006498">
    <property type="entry name" value="Tail_tube"/>
</dbReference>
<proteinExistence type="predicted"/>